<feature type="domain" description="UFSP1/2/DUB catalytic" evidence="3">
    <location>
        <begin position="58"/>
        <end position="239"/>
    </location>
</feature>
<dbReference type="PANTHER" id="PTHR48153:SF3">
    <property type="entry name" value="INACTIVE UFM1-SPECIFIC PROTEASE 1"/>
    <property type="match status" value="1"/>
</dbReference>
<dbReference type="GO" id="GO:0071567">
    <property type="term" value="F:deUFMylase activity"/>
    <property type="evidence" value="ECO:0007669"/>
    <property type="project" value="TreeGrafter"/>
</dbReference>
<proteinExistence type="inferred from homology"/>
<evidence type="ECO:0000256" key="1">
    <source>
        <dbReference type="ARBA" id="ARBA00008552"/>
    </source>
</evidence>
<keyword evidence="5" id="KW-1185">Reference proteome</keyword>
<dbReference type="OrthoDB" id="417506at2759"/>
<comment type="caution">
    <text evidence="4">The sequence shown here is derived from an EMBL/GenBank/DDBJ whole genome shotgun (WGS) entry which is preliminary data.</text>
</comment>
<accession>A0A8T0D9J8</accession>
<gene>
    <name evidence="4" type="ORF">P879_07693</name>
</gene>
<dbReference type="Proteomes" id="UP000699462">
    <property type="component" value="Unassembled WGS sequence"/>
</dbReference>
<protein>
    <recommendedName>
        <fullName evidence="3">UFSP1/2/DUB catalytic domain-containing protein</fullName>
    </recommendedName>
</protein>
<dbReference type="InterPro" id="IPR012462">
    <property type="entry name" value="UFSP1/2_DUB_cat"/>
</dbReference>
<keyword evidence="2" id="KW-0378">Hydrolase</keyword>
<dbReference type="EMBL" id="JTDF01011216">
    <property type="protein sequence ID" value="KAF8563634.1"/>
    <property type="molecule type" value="Genomic_DNA"/>
</dbReference>
<dbReference type="AlphaFoldDB" id="A0A8T0D9J8"/>
<evidence type="ECO:0000256" key="2">
    <source>
        <dbReference type="ARBA" id="ARBA00022801"/>
    </source>
</evidence>
<name>A0A8T0D9J8_9TREM</name>
<dbReference type="Gene3D" id="3.90.70.130">
    <property type="match status" value="1"/>
</dbReference>
<sequence length="254" mass="28808">ILFITGLCRTSRLKDKAFLQKDCSNCSHRNACIMPLLTLQSILEQAPTRYPKLYVTGFQGTCLYYHYGLQGMDDKGWGCGYRTLQTVLSWFQQTRVPSLIIPDIPTIQRILCDIGDKPAEFYRSHEWIGTVECGYVMERLADVHFRLIHLSEGFFTASHVNAIVDHFQQMGSPIMMGGKVDCASKGILAIACGAHRTEVLIADPHYCASEEPPLSQLCSEGWIRWCDIHEFTDLFYNLCLPVNKAKANEHILKQ</sequence>
<evidence type="ECO:0000259" key="3">
    <source>
        <dbReference type="Pfam" id="PF07910"/>
    </source>
</evidence>
<comment type="similarity">
    <text evidence="1">Belongs to the peptidase C78 family.</text>
</comment>
<dbReference type="Pfam" id="PF07910">
    <property type="entry name" value="Peptidase_C78"/>
    <property type="match status" value="1"/>
</dbReference>
<evidence type="ECO:0000313" key="5">
    <source>
        <dbReference type="Proteomes" id="UP000699462"/>
    </source>
</evidence>
<dbReference type="PANTHER" id="PTHR48153">
    <property type="entry name" value="UFM1-SPECIFIC PROTEASE 2"/>
    <property type="match status" value="1"/>
</dbReference>
<organism evidence="4 5">
    <name type="scientific">Paragonimus westermani</name>
    <dbReference type="NCBI Taxonomy" id="34504"/>
    <lineage>
        <taxon>Eukaryota</taxon>
        <taxon>Metazoa</taxon>
        <taxon>Spiralia</taxon>
        <taxon>Lophotrochozoa</taxon>
        <taxon>Platyhelminthes</taxon>
        <taxon>Trematoda</taxon>
        <taxon>Digenea</taxon>
        <taxon>Plagiorchiida</taxon>
        <taxon>Troglotremata</taxon>
        <taxon>Troglotrematidae</taxon>
        <taxon>Paragonimus</taxon>
    </lineage>
</organism>
<reference evidence="4 5" key="1">
    <citation type="submission" date="2019-07" db="EMBL/GenBank/DDBJ databases">
        <title>Annotation for the trematode Paragonimus westermani.</title>
        <authorList>
            <person name="Choi Y.-J."/>
        </authorList>
    </citation>
    <scope>NUCLEOTIDE SEQUENCE [LARGE SCALE GENOMIC DNA]</scope>
    <source>
        <strain evidence="4">180907_Pwestermani</strain>
    </source>
</reference>
<feature type="non-terminal residue" evidence="4">
    <location>
        <position position="1"/>
    </location>
</feature>
<evidence type="ECO:0000313" key="4">
    <source>
        <dbReference type="EMBL" id="KAF8563634.1"/>
    </source>
</evidence>